<feature type="region of interest" description="Disordered" evidence="6">
    <location>
        <begin position="1485"/>
        <end position="1510"/>
    </location>
</feature>
<feature type="region of interest" description="Disordered" evidence="6">
    <location>
        <begin position="2029"/>
        <end position="2075"/>
    </location>
</feature>
<feature type="compositionally biased region" description="Basic and acidic residues" evidence="6">
    <location>
        <begin position="3125"/>
        <end position="3138"/>
    </location>
</feature>
<feature type="compositionally biased region" description="Basic and acidic residues" evidence="6">
    <location>
        <begin position="884"/>
        <end position="897"/>
    </location>
</feature>
<feature type="compositionally biased region" description="Basic residues" evidence="6">
    <location>
        <begin position="1833"/>
        <end position="1876"/>
    </location>
</feature>
<feature type="compositionally biased region" description="Basic and acidic residues" evidence="6">
    <location>
        <begin position="3323"/>
        <end position="3349"/>
    </location>
</feature>
<evidence type="ECO:0000256" key="5">
    <source>
        <dbReference type="SAM" id="Coils"/>
    </source>
</evidence>
<evidence type="ECO:0000256" key="3">
    <source>
        <dbReference type="ARBA" id="ARBA00022833"/>
    </source>
</evidence>
<dbReference type="GO" id="GO:0005634">
    <property type="term" value="C:nucleus"/>
    <property type="evidence" value="ECO:0007669"/>
    <property type="project" value="TreeGrafter"/>
</dbReference>
<feature type="compositionally biased region" description="Polar residues" evidence="6">
    <location>
        <begin position="68"/>
        <end position="79"/>
    </location>
</feature>
<feature type="compositionally biased region" description="Basic and acidic residues" evidence="6">
    <location>
        <begin position="922"/>
        <end position="933"/>
    </location>
</feature>
<keyword evidence="9" id="KW-1185">Reference proteome</keyword>
<feature type="region of interest" description="Disordered" evidence="6">
    <location>
        <begin position="1124"/>
        <end position="1158"/>
    </location>
</feature>
<dbReference type="GO" id="GO:0008270">
    <property type="term" value="F:zinc ion binding"/>
    <property type="evidence" value="ECO:0007669"/>
    <property type="project" value="UniProtKB-KW"/>
</dbReference>
<feature type="region of interest" description="Disordered" evidence="6">
    <location>
        <begin position="3273"/>
        <end position="3293"/>
    </location>
</feature>
<feature type="compositionally biased region" description="Polar residues" evidence="6">
    <location>
        <begin position="696"/>
        <end position="715"/>
    </location>
</feature>
<dbReference type="PROSITE" id="PS51321">
    <property type="entry name" value="TFIIS_CENTRAL"/>
    <property type="match status" value="1"/>
</dbReference>
<sequence length="3469" mass="381131">METHRVIDGNNSEQQQSQTDLTVRPTLSQVKKSWGFRRSTIARREFMEEVGDLTHSPPIVRRGRSRRTNQTTEAVTTPTTRSVIEDLEWSTPSSPVSVDSKTSLEASAAGSLDPSLWQDFGSAFHTAFSLLGGNEDLSMDIPDALVASNVLDATNAVEALTSQAFGETVVSDVLESAEDMELSLPVAPSSVEGGEIEDIVIISSQEEDSDEMTLIQMKQQLASASGRGETSARGGKGTRGRAKGKGRGKGRGRGKSRGRGRGRGRAVELVSSFADVQGNNNDVMLVNPSEQQQEHLQEEEKNNNPLTASIEKSPAHNNSSTQHSSTDCIMVDTELDQITDVIPGQCNDVSEGEEEQKEEGKEIEKDVKTVREYLSISDTEGYDSNALYCICRQKHNKRFMICCDTCREWFHGECIGINETQGLDMEEKKQAFTCPTCNTKKEPQSESHLQPEHGLGFLNYLTQGEEGEGHKDQHAIKETLHKKGNQQNASVTVLNPEHQDNLESNDSVALCIGPGCLKQALPDSGYCGTDCILQHAAVTMKALSGTKVPKTRGRAQKAPNTTCNARGQKSTRMSKRLAGKAKEEGEKEAAEEEGCTDAESSLACNPSLTEVQALCIPSSQFCTVSEKNFIEVKAESKAATSLPPSSEDTATDDAPSSQIVSETDPLQRNSEEKAKDLDNKEKLKEQSAELDASTPPVRTTSPVKHSSSNLTSQPHETGAPVVPKTTYVIPKKQAGAQPPSSSHVSATASGQKTSSTPALLNETRILPVSPAPSAPSSRPSQPNNQVRQSIQRSLTSILLKRLSDCEDLEMSENEVTKLVASFEMEMFDIFRNTDSKYMNKYRTIMFNLKDPKNKGLLYRVVSGEISPFRLVRMSQKDMQATKAPEPKTKETEAKDASAKVSTTLLKPEAVKVDLPNLPCSARPDRRPDKRPDSRSYSTVTSQEQKKSLPAPKTRTNQPNQGRAAPDILTCMLKDTTSEHKAHLFDVKCKICTGQMLANDEDEPAKKKSRISETTNKQIESSWRRSAGGDSPLHAPPDSPDMDLPASSLMDPTSRLIIDSSALTIAESPASPTTDSPASPVLDSPASPVMDYTASPNQDTCSSTKPKRTYAPVVIPAVSTVTITRRDPRTAASRFPPMSVSSTAHNKTATPAPDKQTSSVLSITQTSLLPSTKILPKSILMKPSSSADSRLFATSMRTMISESPRDGDTAQFLAKQEIMWKGFLNMLTVAKFVTKAYLVSGCAENLKADLPDTIQIGGRILPQTVWDYVVKLKTSISKELCVIRFHPATEEEEVAYVSLFSYFSSRGRFGVVANNSNTIKDVYLVPLSAKETIPSILQPLVGPGLEKNRPNLLLGLAIVQKAKRTGMLFQEIEEKRPSVHMPKDPMWIPKPPVLYGSDKLEIFQPYDPETPSSTLHSSLLSCPVSPPDSSSSGSVTMPSLLISIKAAPPVSNSAVVAATQSTSSTTSSTDPLTKTKTPLQTILSLFGNKESNSTDSSDGSSTTTTSDKVIPVPQVSQSLVDPIVQQYGQRQKSKVKEIEHEENDLDRPYDPEEEYNPGKGYGKVISQIEKHKIDNSALSGSVDDDVAYDPEDETIFEDIRSNTKSHIQTLDSPSSPTPFSTTHTVAPSATSTPAQTSTPVTPIPNLPTGTVVVSAATLTEQQRMLEELNKQIEEQKRQLKEQEEALRQQREAVGMFMAHFSVSDSLMSPPQKSLPVSQLSSQTTDKTINATDTADKSNVNSQTLKQDNTAASPKSKDDTVTVQDETQELAKESDKYSSAGEIEDSDVAYDPEDESLFNEIQEDVFHGSNMKTCNLSFTRTGHSVNRKGASPNSHHSRKRRLSPKRRHRERDRHRSPSRKSQRRSPTHSQRRRERERHKRSERDKSRHRSRDQSGRQTRHRKEHSARHHSRGHRRSSSSPRKKHSVSLSPEEHRAASPHDFEESKHTNTLYDATASNIGSNTSSGTSVTIKNDGHLLKCEGFDSLDKADSPCSSERLDNVKLESSEPPNKESDHKGSFTFFNQETLLKEKLDTPIPLRVTDPPIRESPESPDPDPQFVEPSDIEKTDSIKNEENPQIPDSVQMPLLKVENNCVSIGGQAALSNLVWSTIASPRPGIRDQSLKEVDILTEGVNSGLKNIQMIGQEGHHSQSYTGSDRQALQPKIDPVLKFSGPGMEELGHRESLTGIGPVIKSEGMQGLSPTIWGSGTDIQKPGIGMECSESNTREPGFQYLKTDRFLAQYSTVQNLESASMQTMDLEANGSHIGQSKQDIRVQNSLMAVTNSQITSLDSKSSVMAVVEDQCFVGPQNNRDGCLHTQVKSPFTRGGGVRVPGSSFGGSDKDFQPHGRSDFYRVGGTNNELSKQDMTETSSTDCAQDVVTDMKWTHIQGPGLDRRNEQMGQDYSGPKQNIKNVGWKCPEADMGGQKNQNESVDPHINDMHWNGPESVIRDDWRGSSSVQGGPFNQNEWMAHQHDRKDPNMENIGPKRRPVSAEFVAPEFGNKETERKSLTMEILGSEMKGHGNQGRRHYTRGLGPDFRGPCPERGGPGMTNPGSDRRGPEGPRVLGPGPESRIPAAEGSRADTRAIATSDDWGQGLEPGSRGFKGPAFSGQGPKGIGPSMGDIGPDSGRLNVPVLTGTGPDRRGPAMGDWRKSGTPNFRDSRDERTGPFMDNEETEMEVLGPVFQEIGHESKGPTANRQEPHSRGPGVTNVMGGGCEWRGPLLERPGHSRIGPGDQTSGVHGSNRRAPYIEGPGHERSGQQTKGSGHQSKAHRGLCSRGPGPECGNQNIEGRNPVVRGFDIMGPWLEEPGMEGLGLNKTGQRGLYFRGPVNERVLPDMDEIKKDSCFPGGAQCGGSEQERRLLEEGQQPDRVISCFRPVQSESIIRGQGDGPNCLDFRSPDTLVPEPDRHQPKGSDFRELRSERRGLYKEEFGSDWRRSNFLDFRDPGIRPNIEGSPHNRRDEWGDSEFAVLKPRQGTPDIKVPGLERIGRPIRGPKLLMRRSVRGRGKDIPSLNQRDRWICTDSVNQWLDKGGPNMETVNELEGSADTFKRHGSMGSDEYDQDLSRQGPHGDWRGPGEPGPVEEGSNMRFPGRDDWSRTACQDPPPLHDNPDMVYPGPSRGGPGNNWKEPDRGISGPDRRGPGTSFRGTRDPDNGGQCYDRVSLGPRKLDMGNDFRGHIKEPNLKRPLNHRGVSESINPGPHARGFEVECVHKPFLRGSDLRHPGPENRNSNAKVPQSVGRFSDRGGMAFERSSVGMESHGPNRQEFEHDFRGERRGLDLRPGSWNTTMEGAGLDSRGLEQPMKIDMQPPDIRGPGHVIREPCMRYREPGQRGQTHSDERCHPAMRHFDKPGLHNPNNPHQSARPQSPSEQHCAQFNRPPAPKSGGKPFLSFESPQNESGAKPQRHRAALLPTPAEGLIHFPNSLNNNPDVFRQKPEQIGHSTERKWNRARPAIRKRNMFKGTAGTGKRSYW</sequence>
<dbReference type="PANTHER" id="PTHR11477">
    <property type="entry name" value="TRANSCRIPTION FACTOR S-II ZINC FINGER DOMAIN-CONTAINING PROTEIN"/>
    <property type="match status" value="1"/>
</dbReference>
<evidence type="ECO:0000256" key="6">
    <source>
        <dbReference type="SAM" id="MobiDB-lite"/>
    </source>
</evidence>
<feature type="region of interest" description="Disordered" evidence="6">
    <location>
        <begin position="1413"/>
        <end position="1434"/>
    </location>
</feature>
<dbReference type="Pfam" id="PF07744">
    <property type="entry name" value="SPOC"/>
    <property type="match status" value="1"/>
</dbReference>
<feature type="region of interest" description="Disordered" evidence="6">
    <location>
        <begin position="1603"/>
        <end position="1646"/>
    </location>
</feature>
<feature type="region of interest" description="Disordered" evidence="6">
    <location>
        <begin position="635"/>
        <end position="789"/>
    </location>
</feature>
<evidence type="ECO:0000259" key="7">
    <source>
        <dbReference type="PROSITE" id="PS50016"/>
    </source>
</evidence>
<feature type="compositionally biased region" description="Polar residues" evidence="6">
    <location>
        <begin position="3352"/>
        <end position="3371"/>
    </location>
</feature>
<feature type="region of interest" description="Disordered" evidence="6">
    <location>
        <begin position="548"/>
        <end position="599"/>
    </location>
</feature>
<feature type="compositionally biased region" description="Basic and acidic residues" evidence="6">
    <location>
        <begin position="2902"/>
        <end position="2914"/>
    </location>
</feature>
<dbReference type="InterPro" id="IPR012921">
    <property type="entry name" value="SPOC_C"/>
</dbReference>
<feature type="region of interest" description="Disordered" evidence="6">
    <location>
        <begin position="2530"/>
        <end position="2665"/>
    </location>
</feature>
<feature type="compositionally biased region" description="Basic residues" evidence="6">
    <location>
        <begin position="1895"/>
        <end position="1923"/>
    </location>
</feature>
<feature type="compositionally biased region" description="Polar residues" evidence="6">
    <location>
        <begin position="2755"/>
        <end position="2764"/>
    </location>
</feature>
<evidence type="ECO:0000313" key="9">
    <source>
        <dbReference type="Proteomes" id="UP000515150"/>
    </source>
</evidence>
<feature type="compositionally biased region" description="Polar residues" evidence="6">
    <location>
        <begin position="1704"/>
        <end position="1751"/>
    </location>
</feature>
<dbReference type="PANTHER" id="PTHR11477:SF13">
    <property type="entry name" value="DEATH-INDUCER OBLITERATOR 1"/>
    <property type="match status" value="1"/>
</dbReference>
<dbReference type="Gene3D" id="1.10.472.30">
    <property type="entry name" value="Transcription elongation factor S-II, central domain"/>
    <property type="match status" value="1"/>
</dbReference>
<dbReference type="KEGG" id="bspl:114858249"/>
<feature type="region of interest" description="Disordered" evidence="6">
    <location>
        <begin position="913"/>
        <end position="962"/>
    </location>
</feature>
<dbReference type="InterPro" id="IPR019786">
    <property type="entry name" value="Zinc_finger_PHD-type_CS"/>
</dbReference>
<dbReference type="RefSeq" id="XP_029011048.1">
    <property type="nucleotide sequence ID" value="XM_029155215.3"/>
</dbReference>
<dbReference type="GeneID" id="114858249"/>
<feature type="compositionally biased region" description="Polar residues" evidence="6">
    <location>
        <begin position="738"/>
        <end position="758"/>
    </location>
</feature>
<evidence type="ECO:0000313" key="10">
    <source>
        <dbReference type="RefSeq" id="XP_029011048.1"/>
    </source>
</evidence>
<feature type="region of interest" description="Disordered" evidence="6">
    <location>
        <begin position="220"/>
        <end position="265"/>
    </location>
</feature>
<feature type="region of interest" description="Disordered" evidence="6">
    <location>
        <begin position="3045"/>
        <end position="3170"/>
    </location>
</feature>
<feature type="compositionally biased region" description="Basic and acidic residues" evidence="6">
    <location>
        <begin position="2060"/>
        <end position="2071"/>
    </location>
</feature>
<dbReference type="GO" id="GO:0006351">
    <property type="term" value="P:DNA-templated transcription"/>
    <property type="evidence" value="ECO:0007669"/>
    <property type="project" value="InterPro"/>
</dbReference>
<dbReference type="InterPro" id="IPR019787">
    <property type="entry name" value="Znf_PHD-finger"/>
</dbReference>
<dbReference type="InterPro" id="IPR013083">
    <property type="entry name" value="Znf_RING/FYVE/PHD"/>
</dbReference>
<feature type="compositionally biased region" description="Polar residues" evidence="6">
    <location>
        <begin position="1093"/>
        <end position="1103"/>
    </location>
</feature>
<feature type="compositionally biased region" description="Polar residues" evidence="6">
    <location>
        <begin position="1011"/>
        <end position="1020"/>
    </location>
</feature>
<feature type="compositionally biased region" description="Basic and acidic residues" evidence="6">
    <location>
        <begin position="669"/>
        <end position="687"/>
    </location>
</feature>
<feature type="region of interest" description="Disordered" evidence="6">
    <location>
        <begin position="3216"/>
        <end position="3238"/>
    </location>
</feature>
<accession>A0A6P7MXJ4</accession>
<feature type="region of interest" description="Disordered" evidence="6">
    <location>
        <begin position="1819"/>
        <end position="1941"/>
    </location>
</feature>
<feature type="compositionally biased region" description="Low complexity" evidence="6">
    <location>
        <begin position="1490"/>
        <end position="1506"/>
    </location>
</feature>
<dbReference type="Pfam" id="PF07500">
    <property type="entry name" value="TFIIS_M"/>
    <property type="match status" value="1"/>
</dbReference>
<feature type="region of interest" description="Disordered" evidence="6">
    <location>
        <begin position="57"/>
        <end position="79"/>
    </location>
</feature>
<feature type="region of interest" description="Disordered" evidence="6">
    <location>
        <begin position="875"/>
        <end position="900"/>
    </location>
</feature>
<feature type="compositionally biased region" description="Polar residues" evidence="6">
    <location>
        <begin position="558"/>
        <end position="571"/>
    </location>
</feature>
<feature type="compositionally biased region" description="Basic and acidic residues" evidence="6">
    <location>
        <begin position="1533"/>
        <end position="1549"/>
    </location>
</feature>
<feature type="region of interest" description="Disordered" evidence="6">
    <location>
        <begin position="1066"/>
        <end position="1105"/>
    </location>
</feature>
<evidence type="ECO:0000259" key="8">
    <source>
        <dbReference type="PROSITE" id="PS51321"/>
    </source>
</evidence>
<feature type="compositionally biased region" description="Low complexity" evidence="6">
    <location>
        <begin position="1611"/>
        <end position="1639"/>
    </location>
</feature>
<dbReference type="InterPro" id="IPR011011">
    <property type="entry name" value="Znf_FYVE_PHD"/>
</dbReference>
<dbReference type="PROSITE" id="PS01359">
    <property type="entry name" value="ZF_PHD_1"/>
    <property type="match status" value="1"/>
</dbReference>
<feature type="region of interest" description="Disordered" evidence="6">
    <location>
        <begin position="1527"/>
        <end position="1556"/>
    </location>
</feature>
<feature type="compositionally biased region" description="Basic and acidic residues" evidence="6">
    <location>
        <begin position="1928"/>
        <end position="1941"/>
    </location>
</feature>
<name>A0A6P7MXJ4_BETSP</name>
<evidence type="ECO:0000256" key="2">
    <source>
        <dbReference type="ARBA" id="ARBA00022771"/>
    </source>
</evidence>
<keyword evidence="3" id="KW-0862">Zinc</keyword>
<keyword evidence="5" id="KW-0175">Coiled coil</keyword>
<feature type="compositionally biased region" description="Polar residues" evidence="6">
    <location>
        <begin position="9"/>
        <end position="21"/>
    </location>
</feature>
<dbReference type="InterPro" id="IPR001965">
    <property type="entry name" value="Znf_PHD"/>
</dbReference>
<dbReference type="Gene3D" id="3.30.40.10">
    <property type="entry name" value="Zinc/RING finger domain, C3HC4 (zinc finger)"/>
    <property type="match status" value="1"/>
</dbReference>
<feature type="compositionally biased region" description="Basic and acidic residues" evidence="6">
    <location>
        <begin position="2636"/>
        <end position="2648"/>
    </location>
</feature>
<feature type="compositionally biased region" description="Polar residues" evidence="6">
    <location>
        <begin position="638"/>
        <end position="668"/>
    </location>
</feature>
<keyword evidence="1" id="KW-0479">Metal-binding</keyword>
<dbReference type="SUPFAM" id="SSF46942">
    <property type="entry name" value="Elongation factor TFIIS domain 2"/>
    <property type="match status" value="1"/>
</dbReference>
<dbReference type="Pfam" id="PF00628">
    <property type="entry name" value="PHD"/>
    <property type="match status" value="1"/>
</dbReference>
<feature type="region of interest" description="Disordered" evidence="6">
    <location>
        <begin position="3323"/>
        <end position="3403"/>
    </location>
</feature>
<proteinExistence type="predicted"/>
<gene>
    <name evidence="10" type="primary">LOC114858249</name>
</gene>
<feature type="compositionally biased region" description="Low complexity" evidence="6">
    <location>
        <begin position="774"/>
        <end position="786"/>
    </location>
</feature>
<dbReference type="InterPro" id="IPR036575">
    <property type="entry name" value="TFIIS_cen_dom_sf"/>
</dbReference>
<dbReference type="SUPFAM" id="SSF57903">
    <property type="entry name" value="FYVE/PHD zinc finger"/>
    <property type="match status" value="1"/>
</dbReference>
<feature type="region of interest" description="Disordered" evidence="6">
    <location>
        <begin position="2684"/>
        <end position="2789"/>
    </location>
</feature>
<dbReference type="OrthoDB" id="1884872at2759"/>
<feature type="domain" description="TFIIS central" evidence="8">
    <location>
        <begin position="786"/>
        <end position="906"/>
    </location>
</feature>
<feature type="region of interest" description="Disordered" evidence="6">
    <location>
        <begin position="1"/>
        <end position="21"/>
    </location>
</feature>
<feature type="compositionally biased region" description="Polar residues" evidence="6">
    <location>
        <begin position="1138"/>
        <end position="1158"/>
    </location>
</feature>
<dbReference type="InterPro" id="IPR003618">
    <property type="entry name" value="TFIIS_cen_dom"/>
</dbReference>
<organism evidence="9 10">
    <name type="scientific">Betta splendens</name>
    <name type="common">Siamese fighting fish</name>
    <dbReference type="NCBI Taxonomy" id="158456"/>
    <lineage>
        <taxon>Eukaryota</taxon>
        <taxon>Metazoa</taxon>
        <taxon>Chordata</taxon>
        <taxon>Craniata</taxon>
        <taxon>Vertebrata</taxon>
        <taxon>Euteleostomi</taxon>
        <taxon>Actinopterygii</taxon>
        <taxon>Neopterygii</taxon>
        <taxon>Teleostei</taxon>
        <taxon>Neoteleostei</taxon>
        <taxon>Acanthomorphata</taxon>
        <taxon>Anabantaria</taxon>
        <taxon>Anabantiformes</taxon>
        <taxon>Anabantoidei</taxon>
        <taxon>Osphronemidae</taxon>
        <taxon>Betta</taxon>
    </lineage>
</organism>
<reference evidence="10" key="1">
    <citation type="submission" date="2025-08" db="UniProtKB">
        <authorList>
            <consortium name="RefSeq"/>
        </authorList>
    </citation>
    <scope>IDENTIFICATION</scope>
</reference>
<evidence type="ECO:0000256" key="4">
    <source>
        <dbReference type="PROSITE-ProRule" id="PRU00146"/>
    </source>
</evidence>
<protein>
    <submittedName>
        <fullName evidence="10">Uncharacterized protein LOC114858249</fullName>
    </submittedName>
</protein>
<feature type="coiled-coil region" evidence="5">
    <location>
        <begin position="1654"/>
        <end position="1691"/>
    </location>
</feature>
<feature type="region of interest" description="Disordered" evidence="6">
    <location>
        <begin position="1704"/>
        <end position="1787"/>
    </location>
</feature>
<dbReference type="Proteomes" id="UP000515150">
    <property type="component" value="Chromosome 7"/>
</dbReference>
<feature type="compositionally biased region" description="Basic residues" evidence="6">
    <location>
        <begin position="236"/>
        <end position="264"/>
    </location>
</feature>
<feature type="compositionally biased region" description="Low complexity" evidence="6">
    <location>
        <begin position="1067"/>
        <end position="1079"/>
    </location>
</feature>
<feature type="region of interest" description="Disordered" evidence="6">
    <location>
        <begin position="999"/>
        <end position="1048"/>
    </location>
</feature>
<dbReference type="SMART" id="SM00249">
    <property type="entry name" value="PHD"/>
    <property type="match status" value="1"/>
</dbReference>
<keyword evidence="2 4" id="KW-0863">Zinc-finger</keyword>
<dbReference type="CDD" id="cd15552">
    <property type="entry name" value="PHD_PHF3_like"/>
    <property type="match status" value="1"/>
</dbReference>
<feature type="region of interest" description="Disordered" evidence="6">
    <location>
        <begin position="2883"/>
        <end position="2914"/>
    </location>
</feature>
<feature type="domain" description="PHD-type" evidence="7">
    <location>
        <begin position="386"/>
        <end position="440"/>
    </location>
</feature>
<dbReference type="SMART" id="SM00510">
    <property type="entry name" value="TFS2M"/>
    <property type="match status" value="1"/>
</dbReference>
<dbReference type="PROSITE" id="PS50016">
    <property type="entry name" value="ZF_PHD_2"/>
    <property type="match status" value="1"/>
</dbReference>
<dbReference type="InParanoid" id="A0A6P7MXJ4"/>
<feature type="region of interest" description="Disordered" evidence="6">
    <location>
        <begin position="1981"/>
        <end position="2015"/>
    </location>
</feature>
<feature type="compositionally biased region" description="Basic and acidic residues" evidence="6">
    <location>
        <begin position="1981"/>
        <end position="2014"/>
    </location>
</feature>
<evidence type="ECO:0000256" key="1">
    <source>
        <dbReference type="ARBA" id="ARBA00022723"/>
    </source>
</evidence>